<accession>A0AC58IXE6</accession>
<evidence type="ECO:0000313" key="2">
    <source>
        <dbReference type="RefSeq" id="XP_073798904.1"/>
    </source>
</evidence>
<proteinExistence type="predicted"/>
<reference evidence="2" key="1">
    <citation type="submission" date="2025-08" db="UniProtKB">
        <authorList>
            <consortium name="RefSeq"/>
        </authorList>
    </citation>
    <scope>IDENTIFICATION</scope>
    <source>
        <strain evidence="2">Tuebingen</strain>
        <tissue evidence="2">Fibroblasts and whole tissue</tissue>
    </source>
</reference>
<name>A0AC58IXE6_DANRE</name>
<dbReference type="RefSeq" id="XP_073798904.1">
    <property type="nucleotide sequence ID" value="XM_073942803.1"/>
</dbReference>
<gene>
    <name evidence="2" type="primary">muc2.1</name>
</gene>
<protein>
    <submittedName>
        <fullName evidence="2">Mucin-5B</fullName>
    </submittedName>
</protein>
<evidence type="ECO:0000313" key="1">
    <source>
        <dbReference type="Proteomes" id="UP000000437"/>
    </source>
</evidence>
<organism evidence="1 2">
    <name type="scientific">Danio rerio</name>
    <name type="common">Zebrafish</name>
    <name type="synonym">Brachydanio rerio</name>
    <dbReference type="NCBI Taxonomy" id="7955"/>
    <lineage>
        <taxon>Eukaryota</taxon>
        <taxon>Metazoa</taxon>
        <taxon>Chordata</taxon>
        <taxon>Craniata</taxon>
        <taxon>Vertebrata</taxon>
        <taxon>Euteleostomi</taxon>
        <taxon>Actinopterygii</taxon>
        <taxon>Neopterygii</taxon>
        <taxon>Teleostei</taxon>
        <taxon>Ostariophysi</taxon>
        <taxon>Cypriniformes</taxon>
        <taxon>Danionidae</taxon>
        <taxon>Danioninae</taxon>
        <taxon>Danio</taxon>
    </lineage>
</organism>
<dbReference type="Proteomes" id="UP000000437">
    <property type="component" value="Chromosome 25"/>
</dbReference>
<keyword evidence="1" id="KW-1185">Reference proteome</keyword>
<sequence>MEWRTSTVCMLLLALSGIQVDSKKVSPSNHVNSICSMWGNFHFKTFDGDVYQFPGMCEYNLVSDCQSLIRQFSIYVKRTERSTGPKISRVSITINDIAIELTENQVNVNEAKVTLPVHVSGILVEENTIYTRLYSKMGITVMWNKDDAVMVELDSKYSNRTCGLCGDFNGIPVYNEFIQSGRTVGYTEFGNMHRVPNPTHQCEDPFENVDEQNVVDQCEKYRADCADLLEDEKWSSCSWVLDPEAYIKACTNDLCNRQPEDEDTTALCATLTEYSRQCSHAGGNPPAWRTAKFCNVQCPYNMVHSESGSPCMDTCSHKDTNALCEEHNIDGCFCPPGTVFDDISDTGCIPAEKCQCKHDRVYSSGEVLRKSEEECYCQEGSWVCMSIPGPGLCAVEEGSHFTTFDGKEFTFHGDCNYLLSKDCEESKFIILGQIVPCFTHETDTCLKSIVVLFDNDKKNPLFIKADGTVQHNAEVSLPYMTADFTVFRPSSFHVILQTVFGLQVQVQLVPLMQVYITVDQSFQGKTCGLCGNFNKVLADDLKTPQGVVEGTAVSFANAWKAQSNCPDRSERMDDPCSYSSDSEHFAEHWCSKMKDKESLFAQCHATVNPDSYYKRCKYSSCTCEKSEDCLCTVFSSYARACAAKGVILEGWREIVCDKYIKDCPASQSYSYELQSCQRTCVSLASERQSCNVDFVPVDGCACPDGLYQDENNLCVPMEKCPCYHNGQKIHPGKSLTIRDEHCVCMNGKFHCRSWKTQILGCPSPKVFFNCSTAGPEEYGLECAKTCSHQEVDCFSLDCQSGCQCPFGLLDDGRGHCVQPYNCPCKHDGQYYAPGSVIVKDCNKCICRRGNWLCSQKKCPGICTIYGSGHYKTFDQQRFGFRGDCSYIAAQNKCGNKTGNFHVVTENMPCGTTGTTCSKAVGILLGRTWLLLSDGTVTATDVGTGPNIKYNERNVGMYLVIDAAIGLTVLWDRKTTVRIILQPQHMDDVCGLCGNFNGNGKDDFTTQGNLPTTNIMEFVDSWKVLSTCPDAQPDFDPCSQTPNRETWAKIQCSIIKEVTFKDCHSKVDPNPYYENCVKDSCSCDTGGDCECFCTAVAAYAQACNEAGVCVVWRTPEICPVYCDYYNEPGECTWHYSPCHTPCYKTCLNPDGICNNTLPNLEGCYPECPEDKPIFDEKNQICVEECPTPPPPTTTPEPTTTTPIPTTTTKPPTTTPVPTTTTPVPTTTTIPPTTTPVPTTTTPVPTTTTIPPTTTPVPTTTTPVPPTTTPVPTTTTPVPPTTTPVPTTTTPVPPTTTPVPTTTTPVPPTTTPVPTTTTPVPPTTTPVPTTTTPVPPTTTPVPTTTTPVPPTTTPVPTTTTPIPTTTTLPPTTTPVPTTTTPIPSTSPCIICEWSDWFNVYNPATGGWNDEETYKNIAASGGQICEQPEDIECRGVEAKPGMSFEDYIHETKQVVQCNVSYGLVCKKDEQKFRPFKCFDYEIRVYCCYDCGSTTTEFTTSPTPIPTTTTQPPTTTPGPTTTTPVPTTTTKPPTTTPIPTTTTKPPTTTPEPTTTTPVPTTTTEPPTTTPEPPTTTPVPTTTTESPPTTTPEPTITTPVPTTTTEPPTTTPEPTTTTPVPTTTTESPPTTTPEPTTTTPVPTTTTEPPTTTPETTTTTPVPTTTTEPPTTTQVLTTTTPVPTTTTEPPTTTPEPPTTTPVPTTTTEATTTTPEPTTTTPVPTTTTESPPTTTPEPPTTTPVPTTTTEPPTTTPEPTTTTPVPTTTTEPPTTTPEPTTTTPVPTTTTEPPTTTPEPTTTTPVPTTTTEPPTTTPVLTTTTPVPTTTTEPPTTTPEPPTTTPLPTTTTESPPTTTLEPPTTTPVPTTTTEPPTTTLEPTTTTPVPTTTTEPPTTTPEPTTTTPVPTTTTESPPTTTPEPPTTTPVPTTTTEPPTTTPEPTTTTPVPTTTTEPPTTTPEPTTTTPVTTTTTESPPTTTLEPPTTTPVPTTTTEPPTTTPEPTTTTPVPTTTTEPPTTTTPEPPTTTPVPTTTTEPPTTTPEPTTTTPVPTTTTEPPTTTPEPTTTTPVTTTTTESPPTTTPEPPTTTPVPTTTTESPTTTPEPTTTTPVPTTTTEPPTTTPEPTTTTPVPTTTTEPPTTTPEPPTTTPVPTTTTEPPTTTPKPTTTTPVPTTTTKSPPTTTPEPTTTTPVPTTTTEPPTTTLEPPTTTPVPTTTTEPPTTTPEPTTSTPVPTTTTKPPTTTPEPPTTTPVLTTTTEPPTTTPEPTTTTPVPTTTTEPPTTTPEPTTTTPVPTTTTEPPTTTPEPPTTTPVPTTTTESPTTTPEPTTTTPVPTTTTKPPTTTLEPTTTTPIPTTTTELPTTTPEPPTTTPVPTTTTEPPTITPEPSTSSTLSTPPPGSTRETISPVTGTTTPSISKPVVIDTATTESPTSTLIPTTTTKPTTTESTTSPVPTTTTKPTTTESTTSPVTTTTKPTTTESTTSPVPTTTTKPTTTESTTSPVPTTTTKPTTTESTTSPVTTTTKPTTTESTTSPVPTTTTMFPTTTPGTTTSPTPTPTPHYDCPEWDKNTNETFILCNCTMARCIEDNIIEIIPFECPPLQNITCENGKNPVLVYDEHYCCQYYTCDCFCEGWGDPHYITFDGLFYSYQGNCTYILMEEIRPQYHLTIYIDNVFCDPIEHVSCPRSIIVSYNNQVITLKNHNFFGGAELEALMGDVLLTLPYAHNGVRVVSSSLDLFLSIPQLNVDVSFGATGFSINLPFQHFGNNTQGHCGTCNNNKADDCMIPGGILVDDCSVMADYWAASGVNDEMCTPPTALPTVGGDIKPTPKPCKAHPDCFLLGSELFEACHAHVSPENFFMGCEYDSCHMSNPAVVCTSLQSYARSCSQLGICVHWRNYTNLCNIECAEDKVFNPCGPAEPPSCDDIPEQRTITVPTEGCFCPEGTMLFNKDSGVCVSKCGCMDASGTPREFDEVFEYNCEECVCERASKSVTCKPKSCPGGNPEVCTEPGFVLVNYTDPSEPCCSKQVCNCDVSMCPPLDKKCNIGYAPILDVPEGKCCPEIKCEPKKVCVHKNTEYEPGTTIPVIDCQECKCTWDVDPKSQFFKIKCGFVQCNEKCDPGYEYIDDFSDCCGKCVQTHCVVNIDGVNHVLQEGASLPTSNPGCDKITCSKVNGQFITVKYTVQCPPFNISNCQPGTVQLSADGCCHVCVDQIKGCQVQSIRDFIKHNDCQSEKKMDLAFCGGDCNSFSRYANPGLSSCSCCQATRSSNRTVDLACVNGDIINHTYIHVEECSCSRTKCHEAEVSQTLAETSRRKRSVRFP</sequence>